<keyword evidence="1" id="KW-0175">Coiled coil</keyword>
<keyword evidence="3" id="KW-1185">Reference proteome</keyword>
<feature type="coiled-coil region" evidence="1">
    <location>
        <begin position="76"/>
        <end position="103"/>
    </location>
</feature>
<sequence>MGDSSLRTPSGAGAKSSGLANISHQSVTPRPTVSTTPRTATHKTLFSLTYGAEAVVPVEIGLPSPRTQNFVAAANEEELRCNLDMLEAKREEAAIRMAKYKSQLARYHNVKVRNMQYQSGDLVLRKNSVSRAHSSNKLDPNWEGPYKVLEASRAGYCRLAKLDGAEVPRTWHFSNLRLFVG</sequence>
<dbReference type="PANTHER" id="PTHR48475:SF2">
    <property type="entry name" value="RIBONUCLEASE H"/>
    <property type="match status" value="1"/>
</dbReference>
<gene>
    <name evidence="4" type="primary">LOC140010702</name>
</gene>
<feature type="compositionally biased region" description="Low complexity" evidence="2">
    <location>
        <begin position="26"/>
        <end position="39"/>
    </location>
</feature>
<protein>
    <recommendedName>
        <fullName evidence="5">Reverse transcriptase domain-containing protein</fullName>
    </recommendedName>
</protein>
<evidence type="ECO:0000313" key="3">
    <source>
        <dbReference type="Proteomes" id="UP001652660"/>
    </source>
</evidence>
<organism evidence="3 4">
    <name type="scientific">Coffea arabica</name>
    <name type="common">Arabian coffee</name>
    <dbReference type="NCBI Taxonomy" id="13443"/>
    <lineage>
        <taxon>Eukaryota</taxon>
        <taxon>Viridiplantae</taxon>
        <taxon>Streptophyta</taxon>
        <taxon>Embryophyta</taxon>
        <taxon>Tracheophyta</taxon>
        <taxon>Spermatophyta</taxon>
        <taxon>Magnoliopsida</taxon>
        <taxon>eudicotyledons</taxon>
        <taxon>Gunneridae</taxon>
        <taxon>Pentapetalae</taxon>
        <taxon>asterids</taxon>
        <taxon>lamiids</taxon>
        <taxon>Gentianales</taxon>
        <taxon>Rubiaceae</taxon>
        <taxon>Ixoroideae</taxon>
        <taxon>Gardenieae complex</taxon>
        <taxon>Bertiereae - Coffeeae clade</taxon>
        <taxon>Coffeeae</taxon>
        <taxon>Coffea</taxon>
    </lineage>
</organism>
<evidence type="ECO:0000313" key="4">
    <source>
        <dbReference type="RefSeq" id="XP_071914120.1"/>
    </source>
</evidence>
<dbReference type="PANTHER" id="PTHR48475">
    <property type="entry name" value="RIBONUCLEASE H"/>
    <property type="match status" value="1"/>
</dbReference>
<feature type="region of interest" description="Disordered" evidence="2">
    <location>
        <begin position="1"/>
        <end position="39"/>
    </location>
</feature>
<evidence type="ECO:0000256" key="1">
    <source>
        <dbReference type="SAM" id="Coils"/>
    </source>
</evidence>
<proteinExistence type="predicted"/>
<dbReference type="RefSeq" id="XP_071914120.1">
    <property type="nucleotide sequence ID" value="XM_072058019.1"/>
</dbReference>
<accession>A0ABM4V3K3</accession>
<reference evidence="4" key="1">
    <citation type="submission" date="2025-08" db="UniProtKB">
        <authorList>
            <consortium name="RefSeq"/>
        </authorList>
    </citation>
    <scope>IDENTIFICATION</scope>
    <source>
        <tissue evidence="4">Leaves</tissue>
    </source>
</reference>
<evidence type="ECO:0000256" key="2">
    <source>
        <dbReference type="SAM" id="MobiDB-lite"/>
    </source>
</evidence>
<dbReference type="GeneID" id="140010702"/>
<evidence type="ECO:0008006" key="5">
    <source>
        <dbReference type="Google" id="ProtNLM"/>
    </source>
</evidence>
<name>A0ABM4V3K3_COFAR</name>
<dbReference type="Proteomes" id="UP001652660">
    <property type="component" value="Chromosome 7c"/>
</dbReference>